<keyword evidence="5" id="KW-0732">Signal</keyword>
<evidence type="ECO:0000256" key="1">
    <source>
        <dbReference type="ARBA" id="ARBA00004251"/>
    </source>
</evidence>
<dbReference type="EMBL" id="JAKUCV010003186">
    <property type="protein sequence ID" value="KAJ4839811.1"/>
    <property type="molecule type" value="Genomic_DNA"/>
</dbReference>
<dbReference type="Pfam" id="PF13855">
    <property type="entry name" value="LRR_8"/>
    <property type="match status" value="4"/>
</dbReference>
<proteinExistence type="inferred from homology"/>
<keyword evidence="8 10" id="KW-0472">Membrane</keyword>
<dbReference type="AlphaFoldDB" id="A0A9Q0G0P7"/>
<dbReference type="InterPro" id="IPR001611">
    <property type="entry name" value="Leu-rich_rpt"/>
</dbReference>
<comment type="caution">
    <text evidence="12">The sequence shown here is derived from an EMBL/GenBank/DDBJ whole genome shotgun (WGS) entry which is preliminary data.</text>
</comment>
<keyword evidence="9" id="KW-0325">Glycoprotein</keyword>
<evidence type="ECO:0000313" key="12">
    <source>
        <dbReference type="EMBL" id="KAJ4839811.1"/>
    </source>
</evidence>
<dbReference type="SUPFAM" id="SSF52047">
    <property type="entry name" value="RNI-like"/>
    <property type="match status" value="1"/>
</dbReference>
<evidence type="ECO:0000256" key="9">
    <source>
        <dbReference type="ARBA" id="ARBA00023180"/>
    </source>
</evidence>
<dbReference type="OrthoDB" id="827707at2759"/>
<dbReference type="SUPFAM" id="SSF52058">
    <property type="entry name" value="L domain-like"/>
    <property type="match status" value="3"/>
</dbReference>
<dbReference type="FunFam" id="3.80.10.10:FF:000041">
    <property type="entry name" value="LRR receptor-like serine/threonine-protein kinase ERECTA"/>
    <property type="match status" value="1"/>
</dbReference>
<dbReference type="FunFam" id="3.80.10.10:FF:000095">
    <property type="entry name" value="LRR receptor-like serine/threonine-protein kinase GSO1"/>
    <property type="match status" value="1"/>
</dbReference>
<reference evidence="12" key="1">
    <citation type="submission" date="2022-02" db="EMBL/GenBank/DDBJ databases">
        <authorList>
            <person name="Henning P.M."/>
            <person name="McCubbin A.G."/>
            <person name="Shore J.S."/>
        </authorList>
    </citation>
    <scope>NUCLEOTIDE SEQUENCE</scope>
    <source>
        <strain evidence="12">F60SS</strain>
        <tissue evidence="12">Leaves</tissue>
    </source>
</reference>
<dbReference type="InterPro" id="IPR032675">
    <property type="entry name" value="LRR_dom_sf"/>
</dbReference>
<feature type="domain" description="Leucine-rich repeat-containing N-terminal plant-type" evidence="11">
    <location>
        <begin position="768"/>
        <end position="794"/>
    </location>
</feature>
<evidence type="ECO:0000256" key="7">
    <source>
        <dbReference type="ARBA" id="ARBA00022989"/>
    </source>
</evidence>
<dbReference type="InterPro" id="IPR013210">
    <property type="entry name" value="LRR_N_plant-typ"/>
</dbReference>
<dbReference type="GO" id="GO:0005886">
    <property type="term" value="C:plasma membrane"/>
    <property type="evidence" value="ECO:0007669"/>
    <property type="project" value="UniProtKB-SubCell"/>
</dbReference>
<keyword evidence="3" id="KW-0433">Leucine-rich repeat</keyword>
<reference evidence="12" key="2">
    <citation type="journal article" date="2023" name="Plants (Basel)">
        <title>Annotation of the Turnera subulata (Passifloraceae) Draft Genome Reveals the S-Locus Evolved after the Divergence of Turneroideae from Passifloroideae in a Stepwise Manner.</title>
        <authorList>
            <person name="Henning P.M."/>
            <person name="Roalson E.H."/>
            <person name="Mir W."/>
            <person name="McCubbin A.G."/>
            <person name="Shore J.S."/>
        </authorList>
    </citation>
    <scope>NUCLEOTIDE SEQUENCE</scope>
    <source>
        <strain evidence="12">F60SS</strain>
    </source>
</reference>
<evidence type="ECO:0000256" key="5">
    <source>
        <dbReference type="ARBA" id="ARBA00022729"/>
    </source>
</evidence>
<keyword evidence="6" id="KW-0677">Repeat</keyword>
<keyword evidence="4 10" id="KW-0812">Transmembrane</keyword>
<evidence type="ECO:0000256" key="6">
    <source>
        <dbReference type="ARBA" id="ARBA00022737"/>
    </source>
</evidence>
<evidence type="ECO:0000313" key="13">
    <source>
        <dbReference type="Proteomes" id="UP001141552"/>
    </source>
</evidence>
<evidence type="ECO:0000256" key="8">
    <source>
        <dbReference type="ARBA" id="ARBA00023136"/>
    </source>
</evidence>
<dbReference type="Gene3D" id="3.80.10.10">
    <property type="entry name" value="Ribonuclease Inhibitor"/>
    <property type="match status" value="6"/>
</dbReference>
<keyword evidence="13" id="KW-1185">Reference proteome</keyword>
<protein>
    <recommendedName>
        <fullName evidence="11">Leucine-rich repeat-containing N-terminal plant-type domain-containing protein</fullName>
    </recommendedName>
</protein>
<dbReference type="Pfam" id="PF08263">
    <property type="entry name" value="LRRNT_2"/>
    <property type="match status" value="1"/>
</dbReference>
<feature type="transmembrane region" description="Helical" evidence="10">
    <location>
        <begin position="823"/>
        <end position="844"/>
    </location>
</feature>
<evidence type="ECO:0000256" key="4">
    <source>
        <dbReference type="ARBA" id="ARBA00022692"/>
    </source>
</evidence>
<organism evidence="12 13">
    <name type="scientific">Turnera subulata</name>
    <dbReference type="NCBI Taxonomy" id="218843"/>
    <lineage>
        <taxon>Eukaryota</taxon>
        <taxon>Viridiplantae</taxon>
        <taxon>Streptophyta</taxon>
        <taxon>Embryophyta</taxon>
        <taxon>Tracheophyta</taxon>
        <taxon>Spermatophyta</taxon>
        <taxon>Magnoliopsida</taxon>
        <taxon>eudicotyledons</taxon>
        <taxon>Gunneridae</taxon>
        <taxon>Pentapetalae</taxon>
        <taxon>rosids</taxon>
        <taxon>fabids</taxon>
        <taxon>Malpighiales</taxon>
        <taxon>Passifloraceae</taxon>
        <taxon>Turnera</taxon>
    </lineage>
</organism>
<evidence type="ECO:0000256" key="3">
    <source>
        <dbReference type="ARBA" id="ARBA00022614"/>
    </source>
</evidence>
<dbReference type="Proteomes" id="UP001141552">
    <property type="component" value="Unassembled WGS sequence"/>
</dbReference>
<accession>A0A9Q0G0P7</accession>
<feature type="transmembrane region" description="Helical" evidence="10">
    <location>
        <begin position="710"/>
        <end position="731"/>
    </location>
</feature>
<feature type="non-terminal residue" evidence="12">
    <location>
        <position position="1"/>
    </location>
</feature>
<comment type="subcellular location">
    <subcellularLocation>
        <location evidence="1">Cell membrane</location>
        <topology evidence="1">Single-pass type I membrane protein</topology>
    </subcellularLocation>
</comment>
<comment type="similarity">
    <text evidence="2">Belongs to the RLP family.</text>
</comment>
<sequence>MGELYNLTNLEELFLDDTYITRSLLLNMQALSSLKILSLNRCKLSGTLPDLYLSNNELIGVLPPCMRNLTSLLVMDLSSNQLTGNIASSPLVDLISLQYLSFSSNQFQVPASFASFSNHTNLKLISCDHNELIPELNLQTSVPIFQLNFFSMSNCRSKTRTAQFPYFLHFQYDLRVLDMSDNNFGGQFPSWLLQNNTRLQRIYLKNNALEGPLELHYPLSNLSTVDISSNYMHGQSLEAICSNFPNLVNLIIAENGLTGGIPPCFENMTYLAYLDMSNNELSSALFELLPLFGSSLWFLKLSNNNFDGRMSPTFFNQTRFAYLYLDNNNFSGQIPDSISTNVFTSLLDISNNHFSGMLPRWLGNLSSVQAIDFSKNHFHGSIPGEICNLPGLQFFDLSENNLSDSIPSCTNLPKISHVHLYHNLFSGPLTYAFYNSSNLVTLDLRENQLTGTFPKWISSLPKLSVLLLKGNNFNGGLPAELCLLRQLSILDLSQNMFSGQLPSCLSNINFTAIWIKNETLSDKTSLETLEDTSSVSIGGRKLPQQGVDLIQRIMWPVISVEEVIEFTTKRGYYSYKGSILNLIIWKYARPACTKPVTQQSHRSNPPIVLQVEADRELDLSHNGLTGAIPQQLTELHSLAVFSVVYNNLSGKAPEMKGQFGTFDQTSYEGNPLLCGPLLEKKCFQEAQLPSGPGGSIHSQESDGFMDMEGFYISFGLSYTTVVVTIAAVLCINPHWRHAWFYFIEMFITTCNSLLVDSFDKLCQLGSTPNGHALSSWVEDSEDADCCKWRRVTCNATTRRVIQLSLGKTRGSELGELYRPAREWIVLIILLLFLNWTYYGSYACLMEERDALLQIKAWFGPIGAMVCQVGWTRMTMLIVANGAHGPLSYAFFNSSNLVTLDLRENQLTGTVPNWINRLSSLSVLLLKSNNFDGDLPVELCSLAQLSILDLSHYMLSGRLPACLSNINFTAIWIKNETLTDEITWDQTEDSSSVPIGRQKLPQQGMDLIHRLMWPVIIVDEVIEFTTKRGYYSYKGLNLNLMSGVDLSCNRFTGKIPPELGNMRGLRALNLSHNNPTGAIPPSFANLKEIESLDLSHNGPTGAIPQQLTQIHFLA</sequence>
<evidence type="ECO:0000256" key="2">
    <source>
        <dbReference type="ARBA" id="ARBA00009592"/>
    </source>
</evidence>
<dbReference type="PANTHER" id="PTHR48062">
    <property type="entry name" value="RECEPTOR-LIKE PROTEIN 14"/>
    <property type="match status" value="1"/>
</dbReference>
<dbReference type="InterPro" id="IPR051502">
    <property type="entry name" value="RLP_Defense_Trigger"/>
</dbReference>
<evidence type="ECO:0000259" key="11">
    <source>
        <dbReference type="Pfam" id="PF08263"/>
    </source>
</evidence>
<gene>
    <name evidence="12" type="ORF">Tsubulata_027066</name>
</gene>
<keyword evidence="7 10" id="KW-1133">Transmembrane helix</keyword>
<name>A0A9Q0G0P7_9ROSI</name>
<feature type="transmembrane region" description="Helical" evidence="10">
    <location>
        <begin position="738"/>
        <end position="755"/>
    </location>
</feature>
<evidence type="ECO:0000256" key="10">
    <source>
        <dbReference type="SAM" id="Phobius"/>
    </source>
</evidence>
<dbReference type="PANTHER" id="PTHR48062:SF21">
    <property type="entry name" value="RECEPTOR-LIKE PROTEIN 12"/>
    <property type="match status" value="1"/>
</dbReference>
<dbReference type="Pfam" id="PF00560">
    <property type="entry name" value="LRR_1"/>
    <property type="match status" value="4"/>
</dbReference>